<evidence type="ECO:0000256" key="5">
    <source>
        <dbReference type="ARBA" id="ARBA00023316"/>
    </source>
</evidence>
<keyword evidence="6" id="KW-0732">Signal</keyword>
<evidence type="ECO:0000313" key="7">
    <source>
        <dbReference type="EMBL" id="KAL2455837.1"/>
    </source>
</evidence>
<comment type="subcellular location">
    <subcellularLocation>
        <location evidence="2 6">Secreted</location>
        <location evidence="2 6">Cell wall</location>
    </subcellularLocation>
</comment>
<sequence length="173" mass="18693">MENLASAYWMHISLVICVLLMLKAKCLDVCSINESKQVNITYLEIALSKGAVCLDGSPPAYHFDKGSDDGINNWIVHLEGMMNATNAILAGSSAGGLATILNCDDFRAMVPNAKRVKCISDAGYFIHAKDAPGLKKREDRFAGVVSLHKLNKILPKSCTSKRNPGLVRVVTGT</sequence>
<evidence type="ECO:0000256" key="6">
    <source>
        <dbReference type="RuleBase" id="RU363114"/>
    </source>
</evidence>
<keyword evidence="8" id="KW-1185">Reference proteome</keyword>
<evidence type="ECO:0000256" key="2">
    <source>
        <dbReference type="ARBA" id="ARBA00004191"/>
    </source>
</evidence>
<dbReference type="PANTHER" id="PTHR21562">
    <property type="entry name" value="NOTUM-RELATED"/>
    <property type="match status" value="1"/>
</dbReference>
<evidence type="ECO:0000256" key="1">
    <source>
        <dbReference type="ARBA" id="ARBA00003534"/>
    </source>
</evidence>
<gene>
    <name evidence="7" type="ORF">Adt_47081</name>
</gene>
<dbReference type="EC" id="3.1.1.-" evidence="6"/>
<protein>
    <recommendedName>
        <fullName evidence="6">Pectin acetylesterase</fullName>
        <ecNumber evidence="6">3.1.1.-</ecNumber>
    </recommendedName>
</protein>
<organism evidence="7 8">
    <name type="scientific">Abeliophyllum distichum</name>
    <dbReference type="NCBI Taxonomy" id="126358"/>
    <lineage>
        <taxon>Eukaryota</taxon>
        <taxon>Viridiplantae</taxon>
        <taxon>Streptophyta</taxon>
        <taxon>Embryophyta</taxon>
        <taxon>Tracheophyta</taxon>
        <taxon>Spermatophyta</taxon>
        <taxon>Magnoliopsida</taxon>
        <taxon>eudicotyledons</taxon>
        <taxon>Gunneridae</taxon>
        <taxon>Pentapetalae</taxon>
        <taxon>asterids</taxon>
        <taxon>lamiids</taxon>
        <taxon>Lamiales</taxon>
        <taxon>Oleaceae</taxon>
        <taxon>Forsythieae</taxon>
        <taxon>Abeliophyllum</taxon>
    </lineage>
</organism>
<keyword evidence="4 6" id="KW-0134">Cell wall</keyword>
<keyword evidence="6" id="KW-0378">Hydrolase</keyword>
<dbReference type="GO" id="GO:0016787">
    <property type="term" value="F:hydrolase activity"/>
    <property type="evidence" value="ECO:0007669"/>
    <property type="project" value="UniProtKB-KW"/>
</dbReference>
<feature type="chain" id="PRO_5044534778" description="Pectin acetylesterase" evidence="6">
    <location>
        <begin position="27"/>
        <end position="173"/>
    </location>
</feature>
<comment type="function">
    <text evidence="1 6">Hydrolyzes acetyl esters in homogalacturonan regions of pectin. In type I primary cell wall, galacturonic acid residues of pectin can be acetylated at the O-2 and O-3 positions. Decreasing the degree of acetylation of pectin gels in vitro alters their physical properties.</text>
</comment>
<dbReference type="EMBL" id="JBFOLK010000156">
    <property type="protein sequence ID" value="KAL2455837.1"/>
    <property type="molecule type" value="Genomic_DNA"/>
</dbReference>
<dbReference type="InterPro" id="IPR004963">
    <property type="entry name" value="PAE/NOTUM"/>
</dbReference>
<accession>A0ABD1NW39</accession>
<feature type="signal peptide" evidence="6">
    <location>
        <begin position="1"/>
        <end position="26"/>
    </location>
</feature>
<proteinExistence type="inferred from homology"/>
<keyword evidence="6" id="KW-0964">Secreted</keyword>
<evidence type="ECO:0000256" key="4">
    <source>
        <dbReference type="ARBA" id="ARBA00022512"/>
    </source>
</evidence>
<dbReference type="AlphaFoldDB" id="A0ABD1NW39"/>
<comment type="similarity">
    <text evidence="3 6">Belongs to the pectinacetylesterase family.</text>
</comment>
<evidence type="ECO:0000256" key="3">
    <source>
        <dbReference type="ARBA" id="ARBA00005784"/>
    </source>
</evidence>
<dbReference type="Proteomes" id="UP001604336">
    <property type="component" value="Unassembled WGS sequence"/>
</dbReference>
<evidence type="ECO:0000313" key="8">
    <source>
        <dbReference type="Proteomes" id="UP001604336"/>
    </source>
</evidence>
<dbReference type="PANTHER" id="PTHR21562:SF65">
    <property type="entry name" value="PECTIN ACETYLESTERASE"/>
    <property type="match status" value="1"/>
</dbReference>
<name>A0ABD1NW39_9LAMI</name>
<dbReference type="Pfam" id="PF03283">
    <property type="entry name" value="PAE"/>
    <property type="match status" value="1"/>
</dbReference>
<dbReference type="GO" id="GO:0071555">
    <property type="term" value="P:cell wall organization"/>
    <property type="evidence" value="ECO:0007669"/>
    <property type="project" value="UniProtKB-KW"/>
</dbReference>
<reference evidence="8" key="1">
    <citation type="submission" date="2024-07" db="EMBL/GenBank/DDBJ databases">
        <title>Two chromosome-level genome assemblies of Korean endemic species Abeliophyllum distichum and Forsythia ovata (Oleaceae).</title>
        <authorList>
            <person name="Jang H."/>
        </authorList>
    </citation>
    <scope>NUCLEOTIDE SEQUENCE [LARGE SCALE GENOMIC DNA]</scope>
</reference>
<comment type="caution">
    <text evidence="7">The sequence shown here is derived from an EMBL/GenBank/DDBJ whole genome shotgun (WGS) entry which is preliminary data.</text>
</comment>
<keyword evidence="5 6" id="KW-0961">Cell wall biogenesis/degradation</keyword>